<dbReference type="STRING" id="263852.SAMN02745116_00662"/>
<reference evidence="3 4" key="1">
    <citation type="submission" date="2017-02" db="EMBL/GenBank/DDBJ databases">
        <authorList>
            <person name="Peterson S.W."/>
        </authorList>
    </citation>
    <scope>NUCLEOTIDE SEQUENCE [LARGE SCALE GENOMIC DNA]</scope>
    <source>
        <strain evidence="3 4">ATCC BAA-1030</strain>
    </source>
</reference>
<feature type="domain" description="WxL" evidence="2">
    <location>
        <begin position="73"/>
        <end position="270"/>
    </location>
</feature>
<feature type="signal peptide" evidence="1">
    <location>
        <begin position="1"/>
        <end position="24"/>
    </location>
</feature>
<evidence type="ECO:0000259" key="2">
    <source>
        <dbReference type="Pfam" id="PF13731"/>
    </source>
</evidence>
<evidence type="ECO:0000256" key="1">
    <source>
        <dbReference type="SAM" id="SignalP"/>
    </source>
</evidence>
<keyword evidence="4" id="KW-1185">Reference proteome</keyword>
<dbReference type="Proteomes" id="UP000190328">
    <property type="component" value="Unassembled WGS sequence"/>
</dbReference>
<keyword evidence="1" id="KW-0732">Signal</keyword>
<evidence type="ECO:0000313" key="4">
    <source>
        <dbReference type="Proteomes" id="UP000190328"/>
    </source>
</evidence>
<evidence type="ECO:0000313" key="3">
    <source>
        <dbReference type="EMBL" id="SJZ53404.1"/>
    </source>
</evidence>
<dbReference type="EMBL" id="FUXI01000005">
    <property type="protein sequence ID" value="SJZ53404.1"/>
    <property type="molecule type" value="Genomic_DNA"/>
</dbReference>
<dbReference type="Pfam" id="PF13731">
    <property type="entry name" value="WxL"/>
    <property type="match status" value="1"/>
</dbReference>
<organism evidence="3 4">
    <name type="scientific">Pilibacter termitis</name>
    <dbReference type="NCBI Taxonomy" id="263852"/>
    <lineage>
        <taxon>Bacteria</taxon>
        <taxon>Bacillati</taxon>
        <taxon>Bacillota</taxon>
        <taxon>Bacilli</taxon>
        <taxon>Lactobacillales</taxon>
        <taxon>Enterococcaceae</taxon>
        <taxon>Pilibacter</taxon>
    </lineage>
</organism>
<dbReference type="AlphaFoldDB" id="A0A1T4LFY5"/>
<gene>
    <name evidence="3" type="ORF">SAMN02745116_00662</name>
</gene>
<dbReference type="InterPro" id="IPR027994">
    <property type="entry name" value="WxL_dom"/>
</dbReference>
<dbReference type="RefSeq" id="WP_159443184.1">
    <property type="nucleotide sequence ID" value="NZ_FUXI01000005.1"/>
</dbReference>
<sequence length="272" mass="29577">MGKKIVAFVLWMCFSVGTFSSAFATSVSRDTQNLTTLAADEEGIYLPLNPMEPSIQDGKGGEVRNILPKEIIPNPADPNIQAGVALTGEQVDSDYPNYIYPVKGTGISFSILPKNFYFGTIKVTAPDAKKEILEFHQLTPAKSKEKGYKQVVQVHEGRLNTSNFSVSVALKGFEGLKGIEMSLGEDKVRATSRGGALEKHGFNSKDAQSTYLAANGNSKVIMASKSSNNPVKDGASIFWDFENVTLRIPKESIKAGVYKGKMIWSLSTEPKN</sequence>
<feature type="chain" id="PRO_5012956155" evidence="1">
    <location>
        <begin position="25"/>
        <end position="272"/>
    </location>
</feature>
<accession>A0A1T4LFY5</accession>
<name>A0A1T4LFY5_9ENTE</name>
<proteinExistence type="predicted"/>
<protein>
    <submittedName>
        <fullName evidence="3">WxL domain surface cell wall-binding</fullName>
    </submittedName>
</protein>